<dbReference type="Proteomes" id="UP001055286">
    <property type="component" value="Unassembled WGS sequence"/>
</dbReference>
<dbReference type="Pfam" id="PF03050">
    <property type="entry name" value="DDE_Tnp_IS66"/>
    <property type="match status" value="1"/>
</dbReference>
<evidence type="ECO:0000313" key="3">
    <source>
        <dbReference type="Proteomes" id="UP001055286"/>
    </source>
</evidence>
<feature type="domain" description="Transposase IS66 central" evidence="1">
    <location>
        <begin position="9"/>
        <end position="78"/>
    </location>
</feature>
<keyword evidence="3" id="KW-1185">Reference proteome</keyword>
<evidence type="ECO:0000259" key="1">
    <source>
        <dbReference type="Pfam" id="PF03050"/>
    </source>
</evidence>
<dbReference type="AlphaFoldDB" id="A0AA37HHP9"/>
<name>A0AA37HHP9_9HYPH</name>
<comment type="caution">
    <text evidence="2">The sequence shown here is derived from an EMBL/GenBank/DDBJ whole genome shotgun (WGS) entry which is preliminary data.</text>
</comment>
<gene>
    <name evidence="2" type="ORF">MPEAHAMD_6367</name>
</gene>
<dbReference type="EMBL" id="BPQJ01000057">
    <property type="protein sequence ID" value="GJD66170.1"/>
    <property type="molecule type" value="Genomic_DNA"/>
</dbReference>
<reference evidence="2" key="1">
    <citation type="journal article" date="2016" name="Front. Microbiol.">
        <title>Genome Sequence of the Piezophilic, Mesophilic Sulfate-Reducing Bacterium Desulfovibrio indicus J2T.</title>
        <authorList>
            <person name="Cao J."/>
            <person name="Maignien L."/>
            <person name="Shao Z."/>
            <person name="Alain K."/>
            <person name="Jebbar M."/>
        </authorList>
    </citation>
    <scope>NUCLEOTIDE SEQUENCE</scope>
    <source>
        <strain evidence="2">JCM 32048</strain>
    </source>
</reference>
<organism evidence="2 3">
    <name type="scientific">Methylobacterium frigidaeris</name>
    <dbReference type="NCBI Taxonomy" id="2038277"/>
    <lineage>
        <taxon>Bacteria</taxon>
        <taxon>Pseudomonadati</taxon>
        <taxon>Pseudomonadota</taxon>
        <taxon>Alphaproteobacteria</taxon>
        <taxon>Hyphomicrobiales</taxon>
        <taxon>Methylobacteriaceae</taxon>
        <taxon>Methylobacterium</taxon>
    </lineage>
</organism>
<proteinExistence type="predicted"/>
<dbReference type="InterPro" id="IPR004291">
    <property type="entry name" value="Transposase_IS66_central"/>
</dbReference>
<sequence length="80" mass="8602">MRVPASGQGPGLPARIAVAKFDDHLPLYRQAEIFACDGVEFGLARRDCGHAAIPDRLLRREVISGSDVPHGDDTPIPVRG</sequence>
<reference evidence="2" key="2">
    <citation type="submission" date="2021-08" db="EMBL/GenBank/DDBJ databases">
        <authorList>
            <person name="Tani A."/>
            <person name="Ola A."/>
            <person name="Ogura Y."/>
            <person name="Katsura K."/>
            <person name="Hayashi T."/>
        </authorList>
    </citation>
    <scope>NUCLEOTIDE SEQUENCE</scope>
    <source>
        <strain evidence="2">JCM 32048</strain>
    </source>
</reference>
<accession>A0AA37HHP9</accession>
<protein>
    <recommendedName>
        <fullName evidence="1">Transposase IS66 central domain-containing protein</fullName>
    </recommendedName>
</protein>
<evidence type="ECO:0000313" key="2">
    <source>
        <dbReference type="EMBL" id="GJD66170.1"/>
    </source>
</evidence>